<dbReference type="EMBL" id="BSTJ01000023">
    <property type="protein sequence ID" value="GLY81808.1"/>
    <property type="molecule type" value="Genomic_DNA"/>
</dbReference>
<accession>A0A9W6RUA5</accession>
<evidence type="ECO:0000313" key="2">
    <source>
        <dbReference type="Proteomes" id="UP001165135"/>
    </source>
</evidence>
<dbReference type="RefSeq" id="WP_285636734.1">
    <property type="nucleotide sequence ID" value="NZ_BSTJ01000023.1"/>
</dbReference>
<gene>
    <name evidence="1" type="ORF">Airi01_100750</name>
</gene>
<proteinExistence type="predicted"/>
<dbReference type="Proteomes" id="UP001165135">
    <property type="component" value="Unassembled WGS sequence"/>
</dbReference>
<comment type="caution">
    <text evidence="1">The sequence shown here is derived from an EMBL/GenBank/DDBJ whole genome shotgun (WGS) entry which is preliminary data.</text>
</comment>
<sequence>MSHRSRIPELESIEWKGSKSVADYSRTGRDLARDFAWELHSSADELQAILSAQKGHPLLLGLDVKIRARRVAAHLRRAAEGQVGVAAALVKLNAEYKRQFVAPAAAAKAKTKTKRPWEL</sequence>
<evidence type="ECO:0000313" key="1">
    <source>
        <dbReference type="EMBL" id="GLY81808.1"/>
    </source>
</evidence>
<name>A0A9W6RUA5_9ACTN</name>
<protein>
    <submittedName>
        <fullName evidence="1">Uncharacterized protein</fullName>
    </submittedName>
</protein>
<dbReference type="AlphaFoldDB" id="A0A9W6RUA5"/>
<organism evidence="1 2">
    <name type="scientific">Actinoallomurus iriomotensis</name>
    <dbReference type="NCBI Taxonomy" id="478107"/>
    <lineage>
        <taxon>Bacteria</taxon>
        <taxon>Bacillati</taxon>
        <taxon>Actinomycetota</taxon>
        <taxon>Actinomycetes</taxon>
        <taxon>Streptosporangiales</taxon>
        <taxon>Thermomonosporaceae</taxon>
        <taxon>Actinoallomurus</taxon>
    </lineage>
</organism>
<reference evidence="1" key="1">
    <citation type="submission" date="2023-03" db="EMBL/GenBank/DDBJ databases">
        <title>Actinoallomurus iriomotensis NBRC 103681.</title>
        <authorList>
            <person name="Ichikawa N."/>
            <person name="Sato H."/>
            <person name="Tonouchi N."/>
        </authorList>
    </citation>
    <scope>NUCLEOTIDE SEQUENCE</scope>
    <source>
        <strain evidence="1">NBRC 103681</strain>
    </source>
</reference>